<feature type="chain" id="PRO_5010519677" description="OmpA family protein" evidence="1">
    <location>
        <begin position="35"/>
        <end position="626"/>
    </location>
</feature>
<name>A0A1T4N7H7_PORCN</name>
<feature type="signal peptide" evidence="1">
    <location>
        <begin position="1"/>
        <end position="34"/>
    </location>
</feature>
<dbReference type="AlphaFoldDB" id="A0A1T4N7H7"/>
<evidence type="ECO:0008006" key="4">
    <source>
        <dbReference type="Google" id="ProtNLM"/>
    </source>
</evidence>
<dbReference type="EMBL" id="FUWL01000018">
    <property type="protein sequence ID" value="SJZ75046.1"/>
    <property type="molecule type" value="Genomic_DNA"/>
</dbReference>
<protein>
    <recommendedName>
        <fullName evidence="4">OmpA family protein</fullName>
    </recommendedName>
</protein>
<dbReference type="Proteomes" id="UP000189956">
    <property type="component" value="Unassembled WGS sequence"/>
</dbReference>
<dbReference type="SUPFAM" id="SSF103088">
    <property type="entry name" value="OmpA-like"/>
    <property type="match status" value="1"/>
</dbReference>
<accession>A0A1T4N7H7</accession>
<evidence type="ECO:0000313" key="2">
    <source>
        <dbReference type="EMBL" id="SJZ75046.1"/>
    </source>
</evidence>
<gene>
    <name evidence="2" type="ORF">SAMN02745205_01801</name>
</gene>
<reference evidence="2 3" key="1">
    <citation type="submission" date="2017-02" db="EMBL/GenBank/DDBJ databases">
        <authorList>
            <person name="Peterson S.W."/>
        </authorList>
    </citation>
    <scope>NUCLEOTIDE SEQUENCE [LARGE SCALE GENOMIC DNA]</scope>
    <source>
        <strain evidence="2 3">ATCC 700135</strain>
    </source>
</reference>
<proteinExistence type="predicted"/>
<dbReference type="Gene3D" id="3.30.1330.60">
    <property type="entry name" value="OmpA-like domain"/>
    <property type="match status" value="1"/>
</dbReference>
<evidence type="ECO:0000313" key="3">
    <source>
        <dbReference type="Proteomes" id="UP000189956"/>
    </source>
</evidence>
<sequence>MRKMTKKWSHIRGILLCGLLLLSGNITLSFAQKAGEVTTTTKCCSKDSRGYWYIGGELFSPYYFGDLYSISDKKFHFGLGGQLKFGRQFLPIFGLEMNVGYGQNSASASSYQHSYILGLHDSYVYYPYTMIDGIVYTPIKDIFGEQGINSNDISMKGIGFDKIRSDIRMVQTSVNAVLNLNRLFSLSAARHDQPVMLLLKPGLYFSHFKSTVVEDAGGKTVAPNVNKALTFGAGGDLSVRFNLSSRWGLELTNRFIWEMDRAIDGVLSAKRAYDDYSWQPAVSVLYKFGHKNRTKKCTRVATPPAPAAPPVVSKPKYEVFYPDAVAKIVPKQRAHSATISLTYPLNKTNIEPNLANNKAELNRIENELQRFLNDSDLTIRGIVIDGYASPEGELKHNLRLAEGRAKSLVDYVQGRAMLPRELFKIGVAEENWEGLKSAVQASSLPNKSAILTILSGTDVDVRKAEMKAVAGYSQMLREIYPSLRLSRYTVSYDIRGFHPSEAKERIKTDPTSLSPEEIYTVAQLYAKDTPEYREVIQILDSLYGGSDLALTLQGVAKVEAGLYDDAIRILSEVKQKTPAVINALGIALATRGDHRSAQQYFDSVSDKSEVAKRNISQLNQYIQASK</sequence>
<evidence type="ECO:0000256" key="1">
    <source>
        <dbReference type="SAM" id="SignalP"/>
    </source>
</evidence>
<keyword evidence="1" id="KW-0732">Signal</keyword>
<dbReference type="InterPro" id="IPR036737">
    <property type="entry name" value="OmpA-like_sf"/>
</dbReference>
<organism evidence="2 3">
    <name type="scientific">Porphyromonas cangingivalis</name>
    <dbReference type="NCBI Taxonomy" id="36874"/>
    <lineage>
        <taxon>Bacteria</taxon>
        <taxon>Pseudomonadati</taxon>
        <taxon>Bacteroidota</taxon>
        <taxon>Bacteroidia</taxon>
        <taxon>Bacteroidales</taxon>
        <taxon>Porphyromonadaceae</taxon>
        <taxon>Porphyromonas</taxon>
    </lineage>
</organism>